<sequence>MAPGGVISMSNVKGTALGGFKSFVAAQHGAAGVDRWLECLRPEDAARVGGIVLPHIWYPVSLWNSLVDRYVALYGAGHPQCFRSVAHAIADEDMQRFFTVLLKAASPETVLHRSSSLWERYFDEGRLEAVPVAARRFSVRLTASRLLDRAPGPVTCAVGLPAWQERIMARIGVKESRTSHTRCRFRGAKACEFEVTWS</sequence>
<evidence type="ECO:0000313" key="2">
    <source>
        <dbReference type="Proteomes" id="UP000075260"/>
    </source>
</evidence>
<dbReference type="Proteomes" id="UP000075260">
    <property type="component" value="Unassembled WGS sequence"/>
</dbReference>
<comment type="caution">
    <text evidence="1">The sequence shown here is derived from an EMBL/GenBank/DDBJ whole genome shotgun (WGS) entry which is preliminary data.</text>
</comment>
<dbReference type="AlphaFoldDB" id="A0A150QTC8"/>
<reference evidence="1 2" key="1">
    <citation type="submission" date="2014-02" db="EMBL/GenBank/DDBJ databases">
        <title>The small core and large imbalanced accessory genome model reveals a collaborative survival strategy of Sorangium cellulosum strains in nature.</title>
        <authorList>
            <person name="Han K."/>
            <person name="Peng R."/>
            <person name="Blom J."/>
            <person name="Li Y.-Z."/>
        </authorList>
    </citation>
    <scope>NUCLEOTIDE SEQUENCE [LARGE SCALE GENOMIC DNA]</scope>
    <source>
        <strain evidence="1 2">So0008-312</strain>
    </source>
</reference>
<proteinExistence type="predicted"/>
<organism evidence="1 2">
    <name type="scientific">Sorangium cellulosum</name>
    <name type="common">Polyangium cellulosum</name>
    <dbReference type="NCBI Taxonomy" id="56"/>
    <lineage>
        <taxon>Bacteria</taxon>
        <taxon>Pseudomonadati</taxon>
        <taxon>Myxococcota</taxon>
        <taxon>Polyangia</taxon>
        <taxon>Polyangiales</taxon>
        <taxon>Polyangiaceae</taxon>
        <taxon>Sorangium</taxon>
    </lineage>
</organism>
<protein>
    <recommendedName>
        <fullName evidence="3">4-vinyl reductase 4VR domain-containing protein</fullName>
    </recommendedName>
</protein>
<dbReference type="EMBL" id="JEMA01000361">
    <property type="protein sequence ID" value="KYF71092.1"/>
    <property type="molecule type" value="Genomic_DNA"/>
</dbReference>
<name>A0A150QTC8_SORCE</name>
<accession>A0A150QTC8</accession>
<evidence type="ECO:0008006" key="3">
    <source>
        <dbReference type="Google" id="ProtNLM"/>
    </source>
</evidence>
<evidence type="ECO:0000313" key="1">
    <source>
        <dbReference type="EMBL" id="KYF71092.1"/>
    </source>
</evidence>
<gene>
    <name evidence="1" type="ORF">BE15_37470</name>
</gene>